<dbReference type="AlphaFoldDB" id="A0A2I0I1B9"/>
<dbReference type="EMBL" id="PGOL01004322">
    <property type="protein sequence ID" value="PKI37774.1"/>
    <property type="molecule type" value="Genomic_DNA"/>
</dbReference>
<evidence type="ECO:0000256" key="2">
    <source>
        <dbReference type="SAM" id="Phobius"/>
    </source>
</evidence>
<keyword evidence="2" id="KW-0472">Membrane</keyword>
<evidence type="ECO:0000313" key="4">
    <source>
        <dbReference type="Proteomes" id="UP000233551"/>
    </source>
</evidence>
<evidence type="ECO:0000256" key="1">
    <source>
        <dbReference type="SAM" id="MobiDB-lite"/>
    </source>
</evidence>
<dbReference type="Proteomes" id="UP000233551">
    <property type="component" value="Unassembled WGS sequence"/>
</dbReference>
<evidence type="ECO:0000313" key="3">
    <source>
        <dbReference type="EMBL" id="PKI37774.1"/>
    </source>
</evidence>
<gene>
    <name evidence="3" type="ORF">CRG98_041835</name>
</gene>
<keyword evidence="2" id="KW-0812">Transmembrane</keyword>
<sequence length="103" mass="11186">MKPPIHLAQKVTTKINASIYLVLPSEISSMVFLTLLALTLMQLVKSATNSPSSPPPDHHTNPPLALQDTPPPTNKRKMDPTDLSISLEDMLNAHLSMASKAMC</sequence>
<feature type="region of interest" description="Disordered" evidence="1">
    <location>
        <begin position="46"/>
        <end position="81"/>
    </location>
</feature>
<keyword evidence="4" id="KW-1185">Reference proteome</keyword>
<proteinExistence type="predicted"/>
<organism evidence="3 4">
    <name type="scientific">Punica granatum</name>
    <name type="common">Pomegranate</name>
    <dbReference type="NCBI Taxonomy" id="22663"/>
    <lineage>
        <taxon>Eukaryota</taxon>
        <taxon>Viridiplantae</taxon>
        <taxon>Streptophyta</taxon>
        <taxon>Embryophyta</taxon>
        <taxon>Tracheophyta</taxon>
        <taxon>Spermatophyta</taxon>
        <taxon>Magnoliopsida</taxon>
        <taxon>eudicotyledons</taxon>
        <taxon>Gunneridae</taxon>
        <taxon>Pentapetalae</taxon>
        <taxon>rosids</taxon>
        <taxon>malvids</taxon>
        <taxon>Myrtales</taxon>
        <taxon>Lythraceae</taxon>
        <taxon>Punica</taxon>
    </lineage>
</organism>
<name>A0A2I0I1B9_PUNGR</name>
<keyword evidence="2" id="KW-1133">Transmembrane helix</keyword>
<protein>
    <submittedName>
        <fullName evidence="3">Uncharacterized protein</fullName>
    </submittedName>
</protein>
<comment type="caution">
    <text evidence="3">The sequence shown here is derived from an EMBL/GenBank/DDBJ whole genome shotgun (WGS) entry which is preliminary data.</text>
</comment>
<accession>A0A2I0I1B9</accession>
<feature type="transmembrane region" description="Helical" evidence="2">
    <location>
        <begin position="21"/>
        <end position="44"/>
    </location>
</feature>
<reference evidence="3 4" key="1">
    <citation type="submission" date="2017-11" db="EMBL/GenBank/DDBJ databases">
        <title>De-novo sequencing of pomegranate (Punica granatum L.) genome.</title>
        <authorList>
            <person name="Akparov Z."/>
            <person name="Amiraslanov A."/>
            <person name="Hajiyeva S."/>
            <person name="Abbasov M."/>
            <person name="Kaur K."/>
            <person name="Hamwieh A."/>
            <person name="Solovyev V."/>
            <person name="Salamov A."/>
            <person name="Braich B."/>
            <person name="Kosarev P."/>
            <person name="Mahmoud A."/>
            <person name="Hajiyev E."/>
            <person name="Babayeva S."/>
            <person name="Izzatullayeva V."/>
            <person name="Mammadov A."/>
            <person name="Mammadov A."/>
            <person name="Sharifova S."/>
            <person name="Ojaghi J."/>
            <person name="Eynullazada K."/>
            <person name="Bayramov B."/>
            <person name="Abdulazimova A."/>
            <person name="Shahmuradov I."/>
        </authorList>
    </citation>
    <scope>NUCLEOTIDE SEQUENCE [LARGE SCALE GENOMIC DNA]</scope>
    <source>
        <strain evidence="4">cv. AG2017</strain>
        <tissue evidence="3">Leaf</tissue>
    </source>
</reference>